<feature type="non-terminal residue" evidence="1">
    <location>
        <position position="65"/>
    </location>
</feature>
<dbReference type="AlphaFoldDB" id="A0A0S7WJA3"/>
<name>A0A0S7WJA3_UNCT6</name>
<dbReference type="EMBL" id="LIZT01000034">
    <property type="protein sequence ID" value="KPJ49977.1"/>
    <property type="molecule type" value="Genomic_DNA"/>
</dbReference>
<organism evidence="1 2">
    <name type="scientific">candidate division TA06 bacterium DG_26</name>
    <dbReference type="NCBI Taxonomy" id="1703771"/>
    <lineage>
        <taxon>Bacteria</taxon>
        <taxon>Bacteria division TA06</taxon>
    </lineage>
</organism>
<gene>
    <name evidence="1" type="ORF">AMJ40_04305</name>
</gene>
<dbReference type="Proteomes" id="UP000051124">
    <property type="component" value="Unassembled WGS sequence"/>
</dbReference>
<evidence type="ECO:0000313" key="1">
    <source>
        <dbReference type="EMBL" id="KPJ49977.1"/>
    </source>
</evidence>
<proteinExistence type="predicted"/>
<sequence length="65" mass="7317">MTVTVRNLNADIILEDTLRWELGEGWTIVPEHMPVEIAPLGSYTANFTVKNTGIVYPVPTLSLRY</sequence>
<evidence type="ECO:0000313" key="2">
    <source>
        <dbReference type="Proteomes" id="UP000051124"/>
    </source>
</evidence>
<reference evidence="1 2" key="1">
    <citation type="journal article" date="2015" name="Microbiome">
        <title>Genomic resolution of linkages in carbon, nitrogen, and sulfur cycling among widespread estuary sediment bacteria.</title>
        <authorList>
            <person name="Baker B.J."/>
            <person name="Lazar C.S."/>
            <person name="Teske A.P."/>
            <person name="Dick G.J."/>
        </authorList>
    </citation>
    <scope>NUCLEOTIDE SEQUENCE [LARGE SCALE GENOMIC DNA]</scope>
    <source>
        <strain evidence="1">DG_26</strain>
    </source>
</reference>
<evidence type="ECO:0008006" key="3">
    <source>
        <dbReference type="Google" id="ProtNLM"/>
    </source>
</evidence>
<accession>A0A0S7WJA3</accession>
<comment type="caution">
    <text evidence="1">The sequence shown here is derived from an EMBL/GenBank/DDBJ whole genome shotgun (WGS) entry which is preliminary data.</text>
</comment>
<protein>
    <recommendedName>
        <fullName evidence="3">PKD domain-containing protein</fullName>
    </recommendedName>
</protein>